<dbReference type="GO" id="GO:0008270">
    <property type="term" value="F:zinc ion binding"/>
    <property type="evidence" value="ECO:0007669"/>
    <property type="project" value="UniProtKB-KW"/>
</dbReference>
<organism evidence="5 6">
    <name type="scientific">Meloidogyne incognita</name>
    <name type="common">Southern root-knot nematode worm</name>
    <name type="synonym">Oxyuris incognita</name>
    <dbReference type="NCBI Taxonomy" id="6306"/>
    <lineage>
        <taxon>Eukaryota</taxon>
        <taxon>Metazoa</taxon>
        <taxon>Ecdysozoa</taxon>
        <taxon>Nematoda</taxon>
        <taxon>Chromadorea</taxon>
        <taxon>Rhabditida</taxon>
        <taxon>Tylenchina</taxon>
        <taxon>Tylenchomorpha</taxon>
        <taxon>Tylenchoidea</taxon>
        <taxon>Meloidogynidae</taxon>
        <taxon>Meloidogyninae</taxon>
        <taxon>Meloidogyne</taxon>
        <taxon>Meloidogyne incognita group</taxon>
    </lineage>
</organism>
<keyword evidence="3" id="KW-0862">Zinc</keyword>
<dbReference type="InterPro" id="IPR002653">
    <property type="entry name" value="Znf_A20"/>
</dbReference>
<evidence type="ECO:0000256" key="3">
    <source>
        <dbReference type="ARBA" id="ARBA00022833"/>
    </source>
</evidence>
<name>A0A914LGZ0_MELIC</name>
<keyword evidence="1" id="KW-0479">Metal-binding</keyword>
<evidence type="ECO:0000259" key="4">
    <source>
        <dbReference type="PROSITE" id="PS51036"/>
    </source>
</evidence>
<dbReference type="Proteomes" id="UP000887563">
    <property type="component" value="Unplaced"/>
</dbReference>
<dbReference type="Pfam" id="PF01754">
    <property type="entry name" value="zf-A20"/>
    <property type="match status" value="1"/>
</dbReference>
<dbReference type="AlphaFoldDB" id="A0A914LGZ0"/>
<reference evidence="6" key="1">
    <citation type="submission" date="2022-11" db="UniProtKB">
        <authorList>
            <consortium name="WormBaseParasite"/>
        </authorList>
    </citation>
    <scope>IDENTIFICATION</scope>
</reference>
<accession>A0A914LGZ0</accession>
<keyword evidence="5" id="KW-1185">Reference proteome</keyword>
<evidence type="ECO:0000313" key="6">
    <source>
        <dbReference type="WBParaSite" id="Minc3s00506g13460"/>
    </source>
</evidence>
<dbReference type="GO" id="GO:0003677">
    <property type="term" value="F:DNA binding"/>
    <property type="evidence" value="ECO:0007669"/>
    <property type="project" value="InterPro"/>
</dbReference>
<dbReference type="WBParaSite" id="Minc3s00506g13460">
    <property type="protein sequence ID" value="Minc3s00506g13460"/>
    <property type="gene ID" value="Minc3s00506g13460"/>
</dbReference>
<dbReference type="SUPFAM" id="SSF57716">
    <property type="entry name" value="Glucocorticoid receptor-like (DNA-binding domain)"/>
    <property type="match status" value="1"/>
</dbReference>
<dbReference type="SMART" id="SM00259">
    <property type="entry name" value="ZnF_A20"/>
    <property type="match status" value="1"/>
</dbReference>
<protein>
    <submittedName>
        <fullName evidence="6">A20-type domain-containing protein</fullName>
    </submittedName>
</protein>
<dbReference type="Gene3D" id="1.20.5.4770">
    <property type="match status" value="1"/>
</dbReference>
<sequence length="140" mass="16269">MSHRGIVQESQQQDERRLPFHLSDNELLCKNQCGFYGTPQCKGFCSQCWKNYQLENKRLYDYNKNKELLRKETSERNIASKTSDVRQTFRTLLKKSPSVFSSLFLFFKGPIFTPRPSFSESLLGGGGGVLKIRKYCLQKL</sequence>
<evidence type="ECO:0000256" key="1">
    <source>
        <dbReference type="ARBA" id="ARBA00022723"/>
    </source>
</evidence>
<feature type="domain" description="A20-type" evidence="4">
    <location>
        <begin position="23"/>
        <end position="57"/>
    </location>
</feature>
<dbReference type="PROSITE" id="PS51036">
    <property type="entry name" value="ZF_A20"/>
    <property type="match status" value="1"/>
</dbReference>
<evidence type="ECO:0000313" key="5">
    <source>
        <dbReference type="Proteomes" id="UP000887563"/>
    </source>
</evidence>
<proteinExistence type="predicted"/>
<evidence type="ECO:0000256" key="2">
    <source>
        <dbReference type="ARBA" id="ARBA00022771"/>
    </source>
</evidence>
<keyword evidence="2" id="KW-0863">Zinc-finger</keyword>